<comment type="caution">
    <text evidence="1">The sequence shown here is derived from an EMBL/GenBank/DDBJ whole genome shotgun (WGS) entry which is preliminary data.</text>
</comment>
<evidence type="ECO:0000313" key="1">
    <source>
        <dbReference type="EMBL" id="TWU54787.1"/>
    </source>
</evidence>
<evidence type="ECO:0000313" key="2">
    <source>
        <dbReference type="Proteomes" id="UP000318288"/>
    </source>
</evidence>
<evidence type="ECO:0008006" key="3">
    <source>
        <dbReference type="Google" id="ProtNLM"/>
    </source>
</evidence>
<dbReference type="Proteomes" id="UP000318288">
    <property type="component" value="Unassembled WGS sequence"/>
</dbReference>
<dbReference type="AlphaFoldDB" id="A0A5C6F300"/>
<dbReference type="RefSeq" id="WP_146458941.1">
    <property type="nucleotide sequence ID" value="NZ_SJPW01000004.1"/>
</dbReference>
<protein>
    <recommendedName>
        <fullName evidence="3">DUF927 domain-containing protein</fullName>
    </recommendedName>
</protein>
<name>A0A5C6F300_9BACT</name>
<reference evidence="1 2" key="1">
    <citation type="submission" date="2019-02" db="EMBL/GenBank/DDBJ databases">
        <title>Deep-cultivation of Planctomycetes and their phenomic and genomic characterization uncovers novel biology.</title>
        <authorList>
            <person name="Wiegand S."/>
            <person name="Jogler M."/>
            <person name="Boedeker C."/>
            <person name="Pinto D."/>
            <person name="Vollmers J."/>
            <person name="Rivas-Marin E."/>
            <person name="Kohn T."/>
            <person name="Peeters S.H."/>
            <person name="Heuer A."/>
            <person name="Rast P."/>
            <person name="Oberbeckmann S."/>
            <person name="Bunk B."/>
            <person name="Jeske O."/>
            <person name="Meyerdierks A."/>
            <person name="Storesund J.E."/>
            <person name="Kallscheuer N."/>
            <person name="Luecker S."/>
            <person name="Lage O.M."/>
            <person name="Pohl T."/>
            <person name="Merkel B.J."/>
            <person name="Hornburger P."/>
            <person name="Mueller R.-W."/>
            <person name="Bruemmer F."/>
            <person name="Labrenz M."/>
            <person name="Spormann A.M."/>
            <person name="Op Den Camp H."/>
            <person name="Overmann J."/>
            <person name="Amann R."/>
            <person name="Jetten M.S.M."/>
            <person name="Mascher T."/>
            <person name="Medema M.H."/>
            <person name="Devos D.P."/>
            <person name="Kaster A.-K."/>
            <person name="Ovreas L."/>
            <person name="Rohde M."/>
            <person name="Galperin M.Y."/>
            <person name="Jogler C."/>
        </authorList>
    </citation>
    <scope>NUCLEOTIDE SEQUENCE [LARGE SCALE GENOMIC DNA]</scope>
    <source>
        <strain evidence="1 2">Poly51</strain>
    </source>
</reference>
<gene>
    <name evidence="1" type="ORF">Poly51_35060</name>
</gene>
<keyword evidence="2" id="KW-1185">Reference proteome</keyword>
<proteinExistence type="predicted"/>
<dbReference type="EMBL" id="SJPW01000004">
    <property type="protein sequence ID" value="TWU54787.1"/>
    <property type="molecule type" value="Genomic_DNA"/>
</dbReference>
<dbReference type="OrthoDB" id="123525at2"/>
<accession>A0A5C6F300</accession>
<sequence length="525" mass="58303">MLQNDSRQLTQIKLGMDERSVNDKVIRALADRGDIYVNGGYLCTLGTDSDDRVIVRRLHRASVRETISQTVRFTEVLSRNGKEHPVARRVPKWCHDAIQQRGEWDGIPSLRGIVTCPVLKSDGTILQTEGFDPESGLYLDLKEAFPSISQNPDRATVEASVKMLADVVDDFPFAQPVHRAAWLALVLTPIARQAHDGVTGPLFLIDANTPGAGKTLLADITSIIVTGKDVARISAPASDEEARKKITTLADKGEQIVLIDNIAGAFGSSSIDAALTGTMWKDRRLGSQELIEAPLNMTWMASGNNVALAADTARRVCHIRLETSHENPEERTGFRYPNIKEHVKSQRPGLLAAGLTILRGYIAAERPNQSLKPWGSFESWSDLVRNALVWAGEPDPGETRQQIRVLADNDRDSLHMMIEMLETIDPNENGLQASELLKIAKGETGGFDDCEVERLCESIESLCEQSMKSVTPRKLGVRLSHFRNRITSNKRLDFRTSRGARYWFVQPIEAEGRRSPSEQHINEQS</sequence>
<organism evidence="1 2">
    <name type="scientific">Rubripirellula tenax</name>
    <dbReference type="NCBI Taxonomy" id="2528015"/>
    <lineage>
        <taxon>Bacteria</taxon>
        <taxon>Pseudomonadati</taxon>
        <taxon>Planctomycetota</taxon>
        <taxon>Planctomycetia</taxon>
        <taxon>Pirellulales</taxon>
        <taxon>Pirellulaceae</taxon>
        <taxon>Rubripirellula</taxon>
    </lineage>
</organism>